<name>A0ABS7K2N8_9BACI</name>
<feature type="domain" description="Calcineurin-like phosphoesterase" evidence="1">
    <location>
        <begin position="43"/>
        <end position="199"/>
    </location>
</feature>
<dbReference type="PANTHER" id="PTHR31302:SF32">
    <property type="entry name" value="PHOSPHOESTERASE"/>
    <property type="match status" value="1"/>
</dbReference>
<dbReference type="Gene3D" id="3.60.21.10">
    <property type="match status" value="1"/>
</dbReference>
<gene>
    <name evidence="2" type="ORF">H0185_06835</name>
</gene>
<comment type="caution">
    <text evidence="2">The sequence shown here is derived from an EMBL/GenBank/DDBJ whole genome shotgun (WGS) entry which is preliminary data.</text>
</comment>
<dbReference type="SUPFAM" id="SSF56300">
    <property type="entry name" value="Metallo-dependent phosphatases"/>
    <property type="match status" value="1"/>
</dbReference>
<reference evidence="2 3" key="1">
    <citation type="submission" date="2020-07" db="EMBL/GenBank/DDBJ databases">
        <title>Fungal Genomes of the International Space Station.</title>
        <authorList>
            <person name="Seuylemezian A."/>
            <person name="Singh N.K."/>
            <person name="Wood J."/>
            <person name="Venkateswaran K."/>
        </authorList>
    </citation>
    <scope>NUCLEOTIDE SEQUENCE [LARGE SCALE GENOMIC DNA]</scope>
    <source>
        <strain evidence="2 3">PL-B2</strain>
    </source>
</reference>
<dbReference type="InterPro" id="IPR051158">
    <property type="entry name" value="Metallophosphoesterase_sf"/>
</dbReference>
<sequence length="262" mass="28996">MLVVIIIFACILIYYMFKEAHADRTLTHNLNFQELPIDFGELSIFFISDIHKRRVSDTIIENAKGKADFVIIGGDLAEKGVRLNQIKENLELLNQIGPIYFVWGNNDYEINTVELRALMNRLGVTILENTAVSLKGYKQSQVALLGVDDLTVGQCDLEGAVSSSVESSFRVLVSHNPEVIDMVTAEHQIQLILSGHTHGGQIRIFGFGPYEKGGIKKVGNTLLFVSNGYGTTTLPLRLGAKAETHLITINPSRSRVNDKIGK</sequence>
<dbReference type="Proteomes" id="UP000769780">
    <property type="component" value="Unassembled WGS sequence"/>
</dbReference>
<dbReference type="EMBL" id="JACWFH010000008">
    <property type="protein sequence ID" value="MBY0096519.1"/>
    <property type="molecule type" value="Genomic_DNA"/>
</dbReference>
<evidence type="ECO:0000313" key="3">
    <source>
        <dbReference type="Proteomes" id="UP000769780"/>
    </source>
</evidence>
<dbReference type="InterPro" id="IPR029052">
    <property type="entry name" value="Metallo-depent_PP-like"/>
</dbReference>
<organism evidence="2 3">
    <name type="scientific">Mesobacillus maritimus</name>
    <dbReference type="NCBI Taxonomy" id="1643336"/>
    <lineage>
        <taxon>Bacteria</taxon>
        <taxon>Bacillati</taxon>
        <taxon>Bacillota</taxon>
        <taxon>Bacilli</taxon>
        <taxon>Bacillales</taxon>
        <taxon>Bacillaceae</taxon>
        <taxon>Mesobacillus</taxon>
    </lineage>
</organism>
<keyword evidence="3" id="KW-1185">Reference proteome</keyword>
<dbReference type="Pfam" id="PF00149">
    <property type="entry name" value="Metallophos"/>
    <property type="match status" value="1"/>
</dbReference>
<protein>
    <submittedName>
        <fullName evidence="2">Metallophosphoesterase</fullName>
    </submittedName>
</protein>
<dbReference type="InterPro" id="IPR004843">
    <property type="entry name" value="Calcineurin-like_PHP"/>
</dbReference>
<dbReference type="PANTHER" id="PTHR31302">
    <property type="entry name" value="TRANSMEMBRANE PROTEIN WITH METALLOPHOSPHOESTERASE DOMAIN-RELATED"/>
    <property type="match status" value="1"/>
</dbReference>
<accession>A0ABS7K2N8</accession>
<evidence type="ECO:0000313" key="2">
    <source>
        <dbReference type="EMBL" id="MBY0096519.1"/>
    </source>
</evidence>
<proteinExistence type="predicted"/>
<evidence type="ECO:0000259" key="1">
    <source>
        <dbReference type="Pfam" id="PF00149"/>
    </source>
</evidence>